<keyword evidence="4" id="KW-1003">Cell membrane</keyword>
<feature type="transmembrane region" description="Helical" evidence="9">
    <location>
        <begin position="230"/>
        <end position="252"/>
    </location>
</feature>
<feature type="compositionally biased region" description="Basic and acidic residues" evidence="8">
    <location>
        <begin position="373"/>
        <end position="394"/>
    </location>
</feature>
<evidence type="ECO:0000256" key="3">
    <source>
        <dbReference type="ARBA" id="ARBA00022448"/>
    </source>
</evidence>
<feature type="transmembrane region" description="Helical" evidence="9">
    <location>
        <begin position="287"/>
        <end position="303"/>
    </location>
</feature>
<dbReference type="EMBL" id="FNSO01000004">
    <property type="protein sequence ID" value="SED27517.1"/>
    <property type="molecule type" value="Genomic_DNA"/>
</dbReference>
<dbReference type="InterPro" id="IPR002549">
    <property type="entry name" value="AI-2E-like"/>
</dbReference>
<keyword evidence="11" id="KW-1185">Reference proteome</keyword>
<keyword evidence="3" id="KW-0813">Transport</keyword>
<proteinExistence type="inferred from homology"/>
<comment type="subcellular location">
    <subcellularLocation>
        <location evidence="1">Cell membrane</location>
        <topology evidence="1">Multi-pass membrane protein</topology>
    </subcellularLocation>
</comment>
<sequence length="394" mass="39968">MNSPSAPRADPQSGPGASPVPYGLRVAAAVSWRLLVVAAALTVLGFVATRLASVVVPVAVALLLAGLFSPAVTWLAARKVPRALATAIVLIVGIALAGGVVTFVVITVTVGMPALIDQVTVSLTDLHTWLRAGPLHLSQGQLDQALGNLTAMLGRNKSVIASGALTTAVTVGELLAEALLTVFCLIFFLAQGNPIWAFLIRGVPTRLRERVDIAGRSGFTTLAHYVRGTAAVAFVDAAGIGLGLVILGVPLAAPLSTLVFLGAFIPVIGSVLAGGIAVLVALVANGVWTAVIVLAVVVGVMQVESHVLQPLLLGRAVRLHPLAVVLALAVGLVTAGIVGALLAVPLLAVFSSGVRSLTTRPESDSPAGTAHPADPDDRAPDPATDDVHAAPEVC</sequence>
<dbReference type="RefSeq" id="WP_091315885.1">
    <property type="nucleotide sequence ID" value="NZ_FNSO01000004.1"/>
</dbReference>
<evidence type="ECO:0000313" key="11">
    <source>
        <dbReference type="Proteomes" id="UP000199622"/>
    </source>
</evidence>
<dbReference type="OrthoDB" id="9784366at2"/>
<evidence type="ECO:0000256" key="5">
    <source>
        <dbReference type="ARBA" id="ARBA00022692"/>
    </source>
</evidence>
<dbReference type="GO" id="GO:0055085">
    <property type="term" value="P:transmembrane transport"/>
    <property type="evidence" value="ECO:0007669"/>
    <property type="project" value="TreeGrafter"/>
</dbReference>
<dbReference type="PANTHER" id="PTHR21716:SF53">
    <property type="entry name" value="PERMEASE PERM-RELATED"/>
    <property type="match status" value="1"/>
</dbReference>
<evidence type="ECO:0000256" key="6">
    <source>
        <dbReference type="ARBA" id="ARBA00022989"/>
    </source>
</evidence>
<dbReference type="AlphaFoldDB" id="A0A1H4ZC50"/>
<comment type="similarity">
    <text evidence="2">Belongs to the autoinducer-2 exporter (AI-2E) (TC 2.A.86) family.</text>
</comment>
<reference evidence="11" key="1">
    <citation type="submission" date="2016-10" db="EMBL/GenBank/DDBJ databases">
        <authorList>
            <person name="Varghese N."/>
            <person name="Submissions S."/>
        </authorList>
    </citation>
    <scope>NUCLEOTIDE SEQUENCE [LARGE SCALE GENOMIC DNA]</scope>
    <source>
        <strain evidence="11">DSM 44544</strain>
    </source>
</reference>
<keyword evidence="5 9" id="KW-0812">Transmembrane</keyword>
<gene>
    <name evidence="10" type="ORF">SAMN04489727_7198</name>
</gene>
<dbReference type="Pfam" id="PF01594">
    <property type="entry name" value="AI-2E_transport"/>
    <property type="match status" value="1"/>
</dbReference>
<accession>A0A1H4ZC50</accession>
<feature type="transmembrane region" description="Helical" evidence="9">
    <location>
        <begin position="323"/>
        <end position="350"/>
    </location>
</feature>
<evidence type="ECO:0000256" key="7">
    <source>
        <dbReference type="ARBA" id="ARBA00023136"/>
    </source>
</evidence>
<feature type="transmembrane region" description="Helical" evidence="9">
    <location>
        <begin position="83"/>
        <end position="116"/>
    </location>
</feature>
<protein>
    <submittedName>
        <fullName evidence="10">Predicted PurR-regulated permease PerM</fullName>
    </submittedName>
</protein>
<evidence type="ECO:0000256" key="4">
    <source>
        <dbReference type="ARBA" id="ARBA00022475"/>
    </source>
</evidence>
<name>A0A1H4ZC50_9PSEU</name>
<evidence type="ECO:0000256" key="1">
    <source>
        <dbReference type="ARBA" id="ARBA00004651"/>
    </source>
</evidence>
<dbReference type="GO" id="GO:0005886">
    <property type="term" value="C:plasma membrane"/>
    <property type="evidence" value="ECO:0007669"/>
    <property type="project" value="UniProtKB-SubCell"/>
</dbReference>
<feature type="region of interest" description="Disordered" evidence="8">
    <location>
        <begin position="357"/>
        <end position="394"/>
    </location>
</feature>
<evidence type="ECO:0000256" key="8">
    <source>
        <dbReference type="SAM" id="MobiDB-lite"/>
    </source>
</evidence>
<dbReference type="PANTHER" id="PTHR21716">
    <property type="entry name" value="TRANSMEMBRANE PROTEIN"/>
    <property type="match status" value="1"/>
</dbReference>
<feature type="transmembrane region" description="Helical" evidence="9">
    <location>
        <begin position="54"/>
        <end position="76"/>
    </location>
</feature>
<evidence type="ECO:0000256" key="9">
    <source>
        <dbReference type="SAM" id="Phobius"/>
    </source>
</evidence>
<keyword evidence="6 9" id="KW-1133">Transmembrane helix</keyword>
<feature type="transmembrane region" description="Helical" evidence="9">
    <location>
        <begin position="30"/>
        <end position="48"/>
    </location>
</feature>
<feature type="transmembrane region" description="Helical" evidence="9">
    <location>
        <begin position="258"/>
        <end position="280"/>
    </location>
</feature>
<evidence type="ECO:0000256" key="2">
    <source>
        <dbReference type="ARBA" id="ARBA00009773"/>
    </source>
</evidence>
<evidence type="ECO:0000313" key="10">
    <source>
        <dbReference type="EMBL" id="SED27517.1"/>
    </source>
</evidence>
<feature type="transmembrane region" description="Helical" evidence="9">
    <location>
        <begin position="178"/>
        <end position="200"/>
    </location>
</feature>
<dbReference type="Proteomes" id="UP000199622">
    <property type="component" value="Unassembled WGS sequence"/>
</dbReference>
<dbReference type="STRING" id="208445.SAMN04489727_7198"/>
<keyword evidence="7 9" id="KW-0472">Membrane</keyword>
<organism evidence="10 11">
    <name type="scientific">Amycolatopsis tolypomycina</name>
    <dbReference type="NCBI Taxonomy" id="208445"/>
    <lineage>
        <taxon>Bacteria</taxon>
        <taxon>Bacillati</taxon>
        <taxon>Actinomycetota</taxon>
        <taxon>Actinomycetes</taxon>
        <taxon>Pseudonocardiales</taxon>
        <taxon>Pseudonocardiaceae</taxon>
        <taxon>Amycolatopsis</taxon>
    </lineage>
</organism>